<evidence type="ECO:0000313" key="1">
    <source>
        <dbReference type="EMBL" id="QIN97010.1"/>
    </source>
</evidence>
<protein>
    <submittedName>
        <fullName evidence="1">Uncharacterized protein</fullName>
    </submittedName>
</protein>
<dbReference type="KEGG" id="vg:77946888"/>
<dbReference type="Proteomes" id="UP000501900">
    <property type="component" value="Genome"/>
</dbReference>
<name>A0A6G8R771_9CAUD</name>
<evidence type="ECO:0000313" key="2">
    <source>
        <dbReference type="Proteomes" id="UP000501900"/>
    </source>
</evidence>
<proteinExistence type="predicted"/>
<dbReference type="RefSeq" id="YP_010670678.1">
    <property type="nucleotide sequence ID" value="NC_070965.1"/>
</dbReference>
<organism evidence="1 2">
    <name type="scientific">Synechococcus phage S-H34</name>
    <dbReference type="NCBI Taxonomy" id="2718942"/>
    <lineage>
        <taxon>Viruses</taxon>
        <taxon>Duplodnaviria</taxon>
        <taxon>Heunggongvirae</taxon>
        <taxon>Uroviricota</taxon>
        <taxon>Caudoviricetes</taxon>
        <taxon>Pantevenvirales</taxon>
        <taxon>Kyanoviridae</taxon>
        <taxon>Makaravirus</taxon>
        <taxon>Makaravirus thirtyfour</taxon>
    </lineage>
</organism>
<dbReference type="EMBL" id="MT162467">
    <property type="protein sequence ID" value="QIN97010.1"/>
    <property type="molecule type" value="Genomic_DNA"/>
</dbReference>
<keyword evidence="2" id="KW-1185">Reference proteome</keyword>
<sequence length="76" mass="8804">MKIYLNQYKPEVGDTVTYNGWTEEQVRWGNNDCPYMLIVGRTYTIESVKRHSSHTKVTLKGILGRFNSVHFSLHSA</sequence>
<accession>A0A6G8R771</accession>
<reference evidence="1 2" key="1">
    <citation type="submission" date="2020-03" db="EMBL/GenBank/DDBJ databases">
        <title>The Isolation and Genome Sequence of a Novel Cyanophage S-H34 from the Huanghai Sea, China.</title>
        <authorList>
            <person name="Jiang T."/>
        </authorList>
    </citation>
    <scope>NUCLEOTIDE SEQUENCE [LARGE SCALE GENOMIC DNA]</scope>
</reference>
<dbReference type="GeneID" id="77946888"/>